<keyword evidence="2" id="KW-1185">Reference proteome</keyword>
<dbReference type="Proteomes" id="UP001524478">
    <property type="component" value="Unassembled WGS sequence"/>
</dbReference>
<dbReference type="RefSeq" id="WP_256310953.1">
    <property type="nucleotide sequence ID" value="NZ_JANGAC010000004.1"/>
</dbReference>
<accession>A0ABT1S900</accession>
<evidence type="ECO:0000313" key="2">
    <source>
        <dbReference type="Proteomes" id="UP001524478"/>
    </source>
</evidence>
<dbReference type="EMBL" id="JANGAC010000004">
    <property type="protein sequence ID" value="MCQ4922822.1"/>
    <property type="molecule type" value="Genomic_DNA"/>
</dbReference>
<gene>
    <name evidence="1" type="ORF">NE686_06990</name>
</gene>
<comment type="caution">
    <text evidence="1">The sequence shown here is derived from an EMBL/GenBank/DDBJ whole genome shotgun (WGS) entry which is preliminary data.</text>
</comment>
<sequence>MQIKAWIKRTLIYTLILAFGFSLGLAGQVSANSYLNQSFMPAPEYPKNESGETYGSALKATSPANEPDLIQAIGEDGTVGYVRNSDLIDKHPKTPEEALKMNTETCEKEITLYASDCKTVIGNFKITKGIVVER</sequence>
<proteinExistence type="predicted"/>
<organism evidence="1 2">
    <name type="scientific">Tissierella carlieri</name>
    <dbReference type="NCBI Taxonomy" id="689904"/>
    <lineage>
        <taxon>Bacteria</taxon>
        <taxon>Bacillati</taxon>
        <taxon>Bacillota</taxon>
        <taxon>Tissierellia</taxon>
        <taxon>Tissierellales</taxon>
        <taxon>Tissierellaceae</taxon>
        <taxon>Tissierella</taxon>
    </lineage>
</organism>
<reference evidence="1 2" key="1">
    <citation type="submission" date="2022-06" db="EMBL/GenBank/DDBJ databases">
        <title>Isolation of gut microbiota from human fecal samples.</title>
        <authorList>
            <person name="Pamer E.G."/>
            <person name="Barat B."/>
            <person name="Waligurski E."/>
            <person name="Medina S."/>
            <person name="Paddock L."/>
            <person name="Mostad J."/>
        </authorList>
    </citation>
    <scope>NUCLEOTIDE SEQUENCE [LARGE SCALE GENOMIC DNA]</scope>
    <source>
        <strain evidence="1 2">DFI.7.95</strain>
    </source>
</reference>
<protein>
    <submittedName>
        <fullName evidence="1">Uncharacterized protein</fullName>
    </submittedName>
</protein>
<evidence type="ECO:0000313" key="1">
    <source>
        <dbReference type="EMBL" id="MCQ4922822.1"/>
    </source>
</evidence>
<name>A0ABT1S900_9FIRM</name>